<protein>
    <submittedName>
        <fullName evidence="2">Signal transduction histidine kinase</fullName>
    </submittedName>
</protein>
<dbReference type="EMBL" id="BKCP01010514">
    <property type="protein sequence ID" value="GER52848.1"/>
    <property type="molecule type" value="Genomic_DNA"/>
</dbReference>
<keyword evidence="2" id="KW-0418">Kinase</keyword>
<feature type="region of interest" description="Disordered" evidence="1">
    <location>
        <begin position="173"/>
        <end position="234"/>
    </location>
</feature>
<comment type="caution">
    <text evidence="2">The sequence shown here is derived from an EMBL/GenBank/DDBJ whole genome shotgun (WGS) entry which is preliminary data.</text>
</comment>
<evidence type="ECO:0000313" key="3">
    <source>
        <dbReference type="Proteomes" id="UP000325081"/>
    </source>
</evidence>
<organism evidence="2 3">
    <name type="scientific">Striga asiatica</name>
    <name type="common">Asiatic witchweed</name>
    <name type="synonym">Buchnera asiatica</name>
    <dbReference type="NCBI Taxonomy" id="4170"/>
    <lineage>
        <taxon>Eukaryota</taxon>
        <taxon>Viridiplantae</taxon>
        <taxon>Streptophyta</taxon>
        <taxon>Embryophyta</taxon>
        <taxon>Tracheophyta</taxon>
        <taxon>Spermatophyta</taxon>
        <taxon>Magnoliopsida</taxon>
        <taxon>eudicotyledons</taxon>
        <taxon>Gunneridae</taxon>
        <taxon>Pentapetalae</taxon>
        <taxon>asterids</taxon>
        <taxon>lamiids</taxon>
        <taxon>Lamiales</taxon>
        <taxon>Orobanchaceae</taxon>
        <taxon>Buchnereae</taxon>
        <taxon>Striga</taxon>
    </lineage>
</organism>
<feature type="compositionally biased region" description="Polar residues" evidence="1">
    <location>
        <begin position="183"/>
        <end position="209"/>
    </location>
</feature>
<sequence>MADDDFGNTKFAAPISLVIFFTIPGYSSLYRPHTNETAHKLIWQRELPLRDTLVMSWLHLLQFGYKILHTNYKSSSIVALVDRIAKRYPTAQQQPQPTGLSRPLPVISDQAQVHPIPTISLSSKRETETRLLILKEADNTQKTSNLTNTPTTKAQFEINPAQSHIYLISRENGPGQGLVKQNRPFNHTHSTPQNLDQRVPSSQTISYHQETTKLHMKRKERRSANQTTTITKAV</sequence>
<evidence type="ECO:0000313" key="2">
    <source>
        <dbReference type="EMBL" id="GER52848.1"/>
    </source>
</evidence>
<gene>
    <name evidence="2" type="ORF">STAS_30326</name>
</gene>
<keyword evidence="3" id="KW-1185">Reference proteome</keyword>
<feature type="compositionally biased region" description="Polar residues" evidence="1">
    <location>
        <begin position="224"/>
        <end position="234"/>
    </location>
</feature>
<evidence type="ECO:0000256" key="1">
    <source>
        <dbReference type="SAM" id="MobiDB-lite"/>
    </source>
</evidence>
<dbReference type="AlphaFoldDB" id="A0A5A7R5Z7"/>
<proteinExistence type="predicted"/>
<keyword evidence="2" id="KW-0808">Transferase</keyword>
<dbReference type="GO" id="GO:0016301">
    <property type="term" value="F:kinase activity"/>
    <property type="evidence" value="ECO:0007669"/>
    <property type="project" value="UniProtKB-KW"/>
</dbReference>
<accession>A0A5A7R5Z7</accession>
<dbReference type="Proteomes" id="UP000325081">
    <property type="component" value="Unassembled WGS sequence"/>
</dbReference>
<name>A0A5A7R5Z7_STRAF</name>
<reference evidence="3" key="1">
    <citation type="journal article" date="2019" name="Curr. Biol.">
        <title>Genome Sequence of Striga asiatica Provides Insight into the Evolution of Plant Parasitism.</title>
        <authorList>
            <person name="Yoshida S."/>
            <person name="Kim S."/>
            <person name="Wafula E.K."/>
            <person name="Tanskanen J."/>
            <person name="Kim Y.M."/>
            <person name="Honaas L."/>
            <person name="Yang Z."/>
            <person name="Spallek T."/>
            <person name="Conn C.E."/>
            <person name="Ichihashi Y."/>
            <person name="Cheong K."/>
            <person name="Cui S."/>
            <person name="Der J.P."/>
            <person name="Gundlach H."/>
            <person name="Jiao Y."/>
            <person name="Hori C."/>
            <person name="Ishida J.K."/>
            <person name="Kasahara H."/>
            <person name="Kiba T."/>
            <person name="Kim M.S."/>
            <person name="Koo N."/>
            <person name="Laohavisit A."/>
            <person name="Lee Y.H."/>
            <person name="Lumba S."/>
            <person name="McCourt P."/>
            <person name="Mortimer J.C."/>
            <person name="Mutuku J.M."/>
            <person name="Nomura T."/>
            <person name="Sasaki-Sekimoto Y."/>
            <person name="Seto Y."/>
            <person name="Wang Y."/>
            <person name="Wakatake T."/>
            <person name="Sakakibara H."/>
            <person name="Demura T."/>
            <person name="Yamaguchi S."/>
            <person name="Yoneyama K."/>
            <person name="Manabe R.I."/>
            <person name="Nelson D.C."/>
            <person name="Schulman A.H."/>
            <person name="Timko M.P."/>
            <person name="dePamphilis C.W."/>
            <person name="Choi D."/>
            <person name="Shirasu K."/>
        </authorList>
    </citation>
    <scope>NUCLEOTIDE SEQUENCE [LARGE SCALE GENOMIC DNA]</scope>
    <source>
        <strain evidence="3">cv. UVA1</strain>
    </source>
</reference>